<dbReference type="PRINTS" id="PR00982">
    <property type="entry name" value="TRNASYNTHLYS"/>
</dbReference>
<evidence type="ECO:0000256" key="12">
    <source>
        <dbReference type="RuleBase" id="RU003748"/>
    </source>
</evidence>
<evidence type="ECO:0000256" key="3">
    <source>
        <dbReference type="ARBA" id="ARBA00013166"/>
    </source>
</evidence>
<dbReference type="Gene3D" id="3.30.930.10">
    <property type="entry name" value="Bira Bifunctional Protein, Domain 2"/>
    <property type="match status" value="1"/>
</dbReference>
<dbReference type="GO" id="GO:0004824">
    <property type="term" value="F:lysine-tRNA ligase activity"/>
    <property type="evidence" value="ECO:0007669"/>
    <property type="project" value="UniProtKB-EC"/>
</dbReference>
<dbReference type="InterPro" id="IPR012340">
    <property type="entry name" value="NA-bd_OB-fold"/>
</dbReference>
<name>A0AAU9JK61_9CILI</name>
<dbReference type="EC" id="6.1.1.6" evidence="3 12"/>
<evidence type="ECO:0000256" key="7">
    <source>
        <dbReference type="ARBA" id="ARBA00022840"/>
    </source>
</evidence>
<dbReference type="FunFam" id="3.30.930.10:FF:000238">
    <property type="entry name" value="Lysine--tRNA ligase"/>
    <property type="match status" value="1"/>
</dbReference>
<dbReference type="Gene3D" id="2.40.50.140">
    <property type="entry name" value="Nucleic acid-binding proteins"/>
    <property type="match status" value="1"/>
</dbReference>
<accession>A0AAU9JK61</accession>
<comment type="catalytic activity">
    <reaction evidence="11 12">
        <text>tRNA(Lys) + L-lysine + ATP = L-lysyl-tRNA(Lys) + AMP + diphosphate</text>
        <dbReference type="Rhea" id="RHEA:20792"/>
        <dbReference type="Rhea" id="RHEA-COMP:9696"/>
        <dbReference type="Rhea" id="RHEA-COMP:9697"/>
        <dbReference type="ChEBI" id="CHEBI:30616"/>
        <dbReference type="ChEBI" id="CHEBI:32551"/>
        <dbReference type="ChEBI" id="CHEBI:33019"/>
        <dbReference type="ChEBI" id="CHEBI:78442"/>
        <dbReference type="ChEBI" id="CHEBI:78529"/>
        <dbReference type="ChEBI" id="CHEBI:456215"/>
        <dbReference type="EC" id="6.1.1.6"/>
    </reaction>
</comment>
<evidence type="ECO:0000259" key="14">
    <source>
        <dbReference type="PROSITE" id="PS50862"/>
    </source>
</evidence>
<dbReference type="NCBIfam" id="TIGR00499">
    <property type="entry name" value="lysS_bact"/>
    <property type="match status" value="1"/>
</dbReference>
<evidence type="ECO:0000256" key="4">
    <source>
        <dbReference type="ARBA" id="ARBA00022490"/>
    </source>
</evidence>
<gene>
    <name evidence="15" type="ORF">BSTOLATCC_MIC30490</name>
</gene>
<dbReference type="PROSITE" id="PS50862">
    <property type="entry name" value="AA_TRNA_LIGASE_II"/>
    <property type="match status" value="1"/>
</dbReference>
<dbReference type="Proteomes" id="UP001162131">
    <property type="component" value="Unassembled WGS sequence"/>
</dbReference>
<evidence type="ECO:0000256" key="2">
    <source>
        <dbReference type="ARBA" id="ARBA00008226"/>
    </source>
</evidence>
<evidence type="ECO:0000313" key="15">
    <source>
        <dbReference type="EMBL" id="CAG9322110.1"/>
    </source>
</evidence>
<dbReference type="InterPro" id="IPR044136">
    <property type="entry name" value="Lys-tRNA-ligase_II_N"/>
</dbReference>
<comment type="subcellular location">
    <subcellularLocation>
        <location evidence="1">Cytoplasm</location>
    </subcellularLocation>
</comment>
<dbReference type="SUPFAM" id="SSF50249">
    <property type="entry name" value="Nucleic acid-binding proteins"/>
    <property type="match status" value="1"/>
</dbReference>
<comment type="similarity">
    <text evidence="2">Belongs to the class-II aminoacyl-tRNA synthetase family.</text>
</comment>
<keyword evidence="5" id="KW-0436">Ligase</keyword>
<dbReference type="FunFam" id="2.40.50.140:FF:000050">
    <property type="entry name" value="Lysine--tRNA ligase"/>
    <property type="match status" value="1"/>
</dbReference>
<dbReference type="InterPro" id="IPR004364">
    <property type="entry name" value="Aa-tRNA-synt_II"/>
</dbReference>
<evidence type="ECO:0000256" key="1">
    <source>
        <dbReference type="ARBA" id="ARBA00004496"/>
    </source>
</evidence>
<dbReference type="SUPFAM" id="SSF55681">
    <property type="entry name" value="Class II aaRS and biotin synthetases"/>
    <property type="match status" value="1"/>
</dbReference>
<evidence type="ECO:0000256" key="6">
    <source>
        <dbReference type="ARBA" id="ARBA00022741"/>
    </source>
</evidence>
<dbReference type="InterPro" id="IPR004365">
    <property type="entry name" value="NA-bd_OB_tRNA"/>
</dbReference>
<dbReference type="InterPro" id="IPR002313">
    <property type="entry name" value="Lys-tRNA-ligase_II"/>
</dbReference>
<dbReference type="AlphaFoldDB" id="A0AAU9JK61"/>
<proteinExistence type="inferred from homology"/>
<dbReference type="GO" id="GO:0005829">
    <property type="term" value="C:cytosol"/>
    <property type="evidence" value="ECO:0007669"/>
    <property type="project" value="TreeGrafter"/>
</dbReference>
<keyword evidence="16" id="KW-1185">Reference proteome</keyword>
<protein>
    <recommendedName>
        <fullName evidence="3 12">Lysine--tRNA ligase</fullName>
        <ecNumber evidence="3 12">6.1.1.6</ecNumber>
    </recommendedName>
    <alternativeName>
        <fullName evidence="10 12">Lysyl-tRNA synthetase</fullName>
    </alternativeName>
</protein>
<sequence>MFRLAKNLLSAKFLYPTFARIYVRPLSNFNMEPGEGEEKKISKNELKRQQKAERLAKEKAEKAAKKHEEGEKHDSAQKHESAKKEEEEIDPSQYLLNRCEYVKSLKAAGIEAYPHKFQISMELPEFIRRYSHLEKGQKLDNEIVSVAGRVIHIREHGKILFYDLQADGVHLQVMADASNYQGDFTDITSKIHRGDIVGFTGVPARSSPKNKPGELSIIPHHINILSYCLHMLPTHSLKDQETRYRQRYLDLIINNDNRNTFITRKKVIQMVRNFLDTRGFTEVETPMMNMIPGGASAKPFETHHNDLNMKLYMRIAPELYLKMLIVGGMERVYEIGKQFRNEGIDLTHNPEFTTCEFYWAYADYNDLLTITEQMISGIVYEIKGSHKIKYHPDGPEGREIEIDFSTPWRRLPMIASLEEATGEKFPADLYSEEAKVFFENLCHKHHVECSPPRTTTRLLDKLCGHFLESQCINPTFITDHPQIMSPLAKYHRTTPGLSERFELFINHHEYCNAYTELNDPFKQRELFEEQAKDRAAGDDEAQFLDENFCTSLEYGLPPTGGWGLGVDRLTMLLTDKNNIKEVLLFPAMKPILN</sequence>
<comment type="caution">
    <text evidence="15">The sequence shown here is derived from an EMBL/GenBank/DDBJ whole genome shotgun (WGS) entry which is preliminary data.</text>
</comment>
<feature type="region of interest" description="Disordered" evidence="13">
    <location>
        <begin position="32"/>
        <end position="89"/>
    </location>
</feature>
<dbReference type="InterPro" id="IPR006195">
    <property type="entry name" value="aa-tRNA-synth_II"/>
</dbReference>
<keyword evidence="9" id="KW-0030">Aminoacyl-tRNA synthetase</keyword>
<keyword evidence="8" id="KW-0648">Protein biosynthesis</keyword>
<dbReference type="EMBL" id="CAJZBQ010000030">
    <property type="protein sequence ID" value="CAG9322110.1"/>
    <property type="molecule type" value="Genomic_DNA"/>
</dbReference>
<dbReference type="Pfam" id="PF01336">
    <property type="entry name" value="tRNA_anti-codon"/>
    <property type="match status" value="1"/>
</dbReference>
<keyword evidence="7" id="KW-0067">ATP-binding</keyword>
<evidence type="ECO:0000313" key="16">
    <source>
        <dbReference type="Proteomes" id="UP001162131"/>
    </source>
</evidence>
<dbReference type="PANTHER" id="PTHR42918:SF9">
    <property type="entry name" value="LYSINE--TRNA LIGASE"/>
    <property type="match status" value="1"/>
</dbReference>
<evidence type="ECO:0000256" key="9">
    <source>
        <dbReference type="ARBA" id="ARBA00023146"/>
    </source>
</evidence>
<dbReference type="GO" id="GO:0006430">
    <property type="term" value="P:lysyl-tRNA aminoacylation"/>
    <property type="evidence" value="ECO:0007669"/>
    <property type="project" value="InterPro"/>
</dbReference>
<dbReference type="InterPro" id="IPR018149">
    <property type="entry name" value="Lys-tRNA-synth_II_C"/>
</dbReference>
<dbReference type="HAMAP" id="MF_00252">
    <property type="entry name" value="Lys_tRNA_synth_class2"/>
    <property type="match status" value="1"/>
</dbReference>
<dbReference type="Pfam" id="PF00152">
    <property type="entry name" value="tRNA-synt_2"/>
    <property type="match status" value="1"/>
</dbReference>
<feature type="domain" description="Aminoacyl-transfer RNA synthetases class-II family profile" evidence="14">
    <location>
        <begin position="264"/>
        <end position="590"/>
    </location>
</feature>
<reference evidence="15" key="1">
    <citation type="submission" date="2021-09" db="EMBL/GenBank/DDBJ databases">
        <authorList>
            <consortium name="AG Swart"/>
            <person name="Singh M."/>
            <person name="Singh A."/>
            <person name="Seah K."/>
            <person name="Emmerich C."/>
        </authorList>
    </citation>
    <scope>NUCLEOTIDE SEQUENCE</scope>
    <source>
        <strain evidence="15">ATCC30299</strain>
    </source>
</reference>
<evidence type="ECO:0000256" key="10">
    <source>
        <dbReference type="ARBA" id="ARBA00030563"/>
    </source>
</evidence>
<dbReference type="GO" id="GO:0000049">
    <property type="term" value="F:tRNA binding"/>
    <property type="evidence" value="ECO:0007669"/>
    <property type="project" value="TreeGrafter"/>
</dbReference>
<keyword evidence="6" id="KW-0547">Nucleotide-binding</keyword>
<organism evidence="15 16">
    <name type="scientific">Blepharisma stoltei</name>
    <dbReference type="NCBI Taxonomy" id="1481888"/>
    <lineage>
        <taxon>Eukaryota</taxon>
        <taxon>Sar</taxon>
        <taxon>Alveolata</taxon>
        <taxon>Ciliophora</taxon>
        <taxon>Postciliodesmatophora</taxon>
        <taxon>Heterotrichea</taxon>
        <taxon>Heterotrichida</taxon>
        <taxon>Blepharismidae</taxon>
        <taxon>Blepharisma</taxon>
    </lineage>
</organism>
<evidence type="ECO:0000256" key="8">
    <source>
        <dbReference type="ARBA" id="ARBA00022917"/>
    </source>
</evidence>
<feature type="compositionally biased region" description="Basic and acidic residues" evidence="13">
    <location>
        <begin position="36"/>
        <end position="86"/>
    </location>
</feature>
<dbReference type="NCBIfam" id="NF001756">
    <property type="entry name" value="PRK00484.1"/>
    <property type="match status" value="1"/>
</dbReference>
<dbReference type="GO" id="GO:0005524">
    <property type="term" value="F:ATP binding"/>
    <property type="evidence" value="ECO:0007669"/>
    <property type="project" value="UniProtKB-KW"/>
</dbReference>
<dbReference type="InterPro" id="IPR045864">
    <property type="entry name" value="aa-tRNA-synth_II/BPL/LPL"/>
</dbReference>
<dbReference type="CDD" id="cd04322">
    <property type="entry name" value="LysRS_N"/>
    <property type="match status" value="1"/>
</dbReference>
<evidence type="ECO:0000256" key="13">
    <source>
        <dbReference type="SAM" id="MobiDB-lite"/>
    </source>
</evidence>
<dbReference type="PANTHER" id="PTHR42918">
    <property type="entry name" value="LYSYL-TRNA SYNTHETASE"/>
    <property type="match status" value="1"/>
</dbReference>
<dbReference type="InterPro" id="IPR034762">
    <property type="entry name" value="Lys-tRNA-ligase_II_bac/euk"/>
</dbReference>
<evidence type="ECO:0000256" key="11">
    <source>
        <dbReference type="ARBA" id="ARBA00048573"/>
    </source>
</evidence>
<keyword evidence="4" id="KW-0963">Cytoplasm</keyword>
<dbReference type="CDD" id="cd00775">
    <property type="entry name" value="LysRS_core"/>
    <property type="match status" value="1"/>
</dbReference>
<dbReference type="PIRSF" id="PIRSF039101">
    <property type="entry name" value="LysRS2"/>
    <property type="match status" value="1"/>
</dbReference>
<evidence type="ECO:0000256" key="5">
    <source>
        <dbReference type="ARBA" id="ARBA00022598"/>
    </source>
</evidence>